<dbReference type="GO" id="GO:0034472">
    <property type="term" value="P:snRNA 3'-end processing"/>
    <property type="evidence" value="ECO:0007669"/>
    <property type="project" value="TreeGrafter"/>
</dbReference>
<dbReference type="InterPro" id="IPR016024">
    <property type="entry name" value="ARM-type_fold"/>
</dbReference>
<dbReference type="STRING" id="431595.K3W5E1"/>
<sequence>MLDGFVVPHAHFRIFHGNAVAHDHFPLICAPARAEIAPTDLHLREFAQIEAQVKALQQQVATTANGNASGEKTHATAAVNAHAVADAVSGGLAECFSFYARLMTVEAFTWPDFLATVFTKLAEHFAHSANDSVRNAILGVFQQTKAHVAQVNDPTKLLAHLSPMLASSSARARAFTLKLLETMPTLIQSDAAIHAQLVLKLDADNSEERAAAIAATRSVLPLAPTLQATVFQQLLQSAHKDNTAVLQLLEVAVADAMQAQQAWNHCGLVYHDVVDDRAAIHCLRAMTSLASAYPSHVLASHVQLLRHVIMNDPRKIVQNFAVLSIQDLISCSDSNVACFDASSGLLTCLQDVIRDPHAYATVKLSTLAALELYSRTQELEEQVARGLVDAAMQLYTSQSSRFGSVCANIMENVARHALHNDDTLEASAANASSLSMYPLSIVQQLLEFLHLSYFLNSSKVWLSTMACVDRLCREFPDILSALIVSCFIELIQLADEQRNAMGLKTYLFKALSHMNVPSNSADETMASHSRLLLRQLSALAPNDNSNRAALAVTLFRFLRDSSNDDEQLRDLEGILTKASYATQADRYEIAKLSMLHGYFRLALELLISVSANADKECFGGWLLALRSLSDAEASMLLDSSAGMDSIYQLSRAQTYLKVATTSRYGFDFQHQLVNLRLAWMQLTLQAQQFAGEAEFCNMKGASREAALSARFRDTGSQYRVVRGTLLGASATDLEVLDTHARISELLAIAIDGFLLHRSLESMSRPPQCYQTRKATSRFAETCDALEADICEKIGLLQRIDASRRATLGGKVMQQLLQTICSIPFQIPQQFFRMTMQKERRISSNVQFLTFAENSAFTSKPRSRSQLGVAFGTDFNSLLKGVIAVPATARGFWEKTIDAVDVEVVVQLADTTGGLANPEHQISNNAVQDRIRAQILVDWQQQVAGSESTSSLYLPFTLPVHVKAEVLRVKGSFQLLARVAMIDTQGEKWPLAATGCKRGFIVY</sequence>
<evidence type="ECO:0000313" key="3">
    <source>
        <dbReference type="EnsemblProtists" id="PYU1_T000182"/>
    </source>
</evidence>
<name>K3W5E1_GLOUD</name>
<evidence type="ECO:0000259" key="2">
    <source>
        <dbReference type="Pfam" id="PF24436"/>
    </source>
</evidence>
<evidence type="ECO:0000256" key="1">
    <source>
        <dbReference type="ARBA" id="ARBA00008565"/>
    </source>
</evidence>
<dbReference type="InterPro" id="IPR056516">
    <property type="entry name" value="INTS7_N"/>
</dbReference>
<evidence type="ECO:0000313" key="4">
    <source>
        <dbReference type="Proteomes" id="UP000019132"/>
    </source>
</evidence>
<accession>K3W5E1</accession>
<dbReference type="Proteomes" id="UP000019132">
    <property type="component" value="Unassembled WGS sequence"/>
</dbReference>
<dbReference type="GO" id="GO:0032039">
    <property type="term" value="C:integrator complex"/>
    <property type="evidence" value="ECO:0007669"/>
    <property type="project" value="InterPro"/>
</dbReference>
<dbReference type="InterPro" id="IPR033060">
    <property type="entry name" value="INTS7"/>
</dbReference>
<feature type="domain" description="Integrator complex subunit 7 N-terminal" evidence="2">
    <location>
        <begin position="105"/>
        <end position="597"/>
    </location>
</feature>
<reference evidence="4" key="2">
    <citation type="submission" date="2010-04" db="EMBL/GenBank/DDBJ databases">
        <authorList>
            <person name="Buell R."/>
            <person name="Hamilton J."/>
            <person name="Hostetler J."/>
        </authorList>
    </citation>
    <scope>NUCLEOTIDE SEQUENCE [LARGE SCALE GENOMIC DNA]</scope>
    <source>
        <strain evidence="4">DAOM:BR144</strain>
    </source>
</reference>
<dbReference type="PANTHER" id="PTHR13322:SF2">
    <property type="entry name" value="INTEGRATOR COMPLEX SUBUNIT 7"/>
    <property type="match status" value="1"/>
</dbReference>
<dbReference type="VEuPathDB" id="FungiDB:PYU1_G000182"/>
<dbReference type="AlphaFoldDB" id="K3W5E1"/>
<dbReference type="EMBL" id="GL376636">
    <property type="status" value="NOT_ANNOTATED_CDS"/>
    <property type="molecule type" value="Genomic_DNA"/>
</dbReference>
<organism evidence="3 4">
    <name type="scientific">Globisporangium ultimum (strain ATCC 200006 / CBS 805.95 / DAOM BR144)</name>
    <name type="common">Pythium ultimum</name>
    <dbReference type="NCBI Taxonomy" id="431595"/>
    <lineage>
        <taxon>Eukaryota</taxon>
        <taxon>Sar</taxon>
        <taxon>Stramenopiles</taxon>
        <taxon>Oomycota</taxon>
        <taxon>Peronosporomycetes</taxon>
        <taxon>Pythiales</taxon>
        <taxon>Pythiaceae</taxon>
        <taxon>Globisporangium</taxon>
    </lineage>
</organism>
<dbReference type="Pfam" id="PF24436">
    <property type="entry name" value="INTS7_N"/>
    <property type="match status" value="1"/>
</dbReference>
<dbReference type="PANTHER" id="PTHR13322">
    <property type="entry name" value="C1ORF73 PROTEIN"/>
    <property type="match status" value="1"/>
</dbReference>
<dbReference type="eggNOG" id="ENOG502QVEM">
    <property type="taxonomic scope" value="Eukaryota"/>
</dbReference>
<keyword evidence="4" id="KW-1185">Reference proteome</keyword>
<dbReference type="HOGENOM" id="CLU_011981_0_0_1"/>
<dbReference type="SUPFAM" id="SSF48371">
    <property type="entry name" value="ARM repeat"/>
    <property type="match status" value="1"/>
</dbReference>
<dbReference type="EnsemblProtists" id="PYU1_T000182">
    <property type="protein sequence ID" value="PYU1_T000182"/>
    <property type="gene ID" value="PYU1_G000182"/>
</dbReference>
<proteinExistence type="inferred from homology"/>
<protein>
    <recommendedName>
        <fullName evidence="2">Integrator complex subunit 7 N-terminal domain-containing protein</fullName>
    </recommendedName>
</protein>
<reference evidence="3" key="3">
    <citation type="submission" date="2015-02" db="UniProtKB">
        <authorList>
            <consortium name="EnsemblProtists"/>
        </authorList>
    </citation>
    <scope>IDENTIFICATION</scope>
    <source>
        <strain evidence="3">DAOM BR144</strain>
    </source>
</reference>
<dbReference type="InParanoid" id="K3W5E1"/>
<dbReference type="OMA" id="GITWCTG"/>
<reference evidence="4" key="1">
    <citation type="journal article" date="2010" name="Genome Biol.">
        <title>Genome sequence of the necrotrophic plant pathogen Pythium ultimum reveals original pathogenicity mechanisms and effector repertoire.</title>
        <authorList>
            <person name="Levesque C.A."/>
            <person name="Brouwer H."/>
            <person name="Cano L."/>
            <person name="Hamilton J.P."/>
            <person name="Holt C."/>
            <person name="Huitema E."/>
            <person name="Raffaele S."/>
            <person name="Robideau G.P."/>
            <person name="Thines M."/>
            <person name="Win J."/>
            <person name="Zerillo M.M."/>
            <person name="Beakes G.W."/>
            <person name="Boore J.L."/>
            <person name="Busam D."/>
            <person name="Dumas B."/>
            <person name="Ferriera S."/>
            <person name="Fuerstenberg S.I."/>
            <person name="Gachon C.M."/>
            <person name="Gaulin E."/>
            <person name="Govers F."/>
            <person name="Grenville-Briggs L."/>
            <person name="Horner N."/>
            <person name="Hostetler J."/>
            <person name="Jiang R.H."/>
            <person name="Johnson J."/>
            <person name="Krajaejun T."/>
            <person name="Lin H."/>
            <person name="Meijer H.J."/>
            <person name="Moore B."/>
            <person name="Morris P."/>
            <person name="Phuntmart V."/>
            <person name="Puiu D."/>
            <person name="Shetty J."/>
            <person name="Stajich J.E."/>
            <person name="Tripathy S."/>
            <person name="Wawra S."/>
            <person name="van West P."/>
            <person name="Whitty B.R."/>
            <person name="Coutinho P.M."/>
            <person name="Henrissat B."/>
            <person name="Martin F."/>
            <person name="Thomas P.D."/>
            <person name="Tyler B.M."/>
            <person name="De Vries R.P."/>
            <person name="Kamoun S."/>
            <person name="Yandell M."/>
            <person name="Tisserat N."/>
            <person name="Buell C.R."/>
        </authorList>
    </citation>
    <scope>NUCLEOTIDE SEQUENCE</scope>
    <source>
        <strain evidence="4">DAOM:BR144</strain>
    </source>
</reference>
<comment type="similarity">
    <text evidence="1">Belongs to the Integrator subunit 7 family.</text>
</comment>